<dbReference type="FunFam" id="3.30.70.580:FF:000009">
    <property type="entry name" value="Pseudouridine synthase"/>
    <property type="match status" value="1"/>
</dbReference>
<dbReference type="InterPro" id="IPR000748">
    <property type="entry name" value="PsdUridine_synth_RsuA/RluB/E/F"/>
</dbReference>
<organism evidence="11 12">
    <name type="scientific">Laribacter hongkongensis (strain HLHK9)</name>
    <dbReference type="NCBI Taxonomy" id="557598"/>
    <lineage>
        <taxon>Bacteria</taxon>
        <taxon>Pseudomonadati</taxon>
        <taxon>Pseudomonadota</taxon>
        <taxon>Betaproteobacteria</taxon>
        <taxon>Neisseriales</taxon>
        <taxon>Aquaspirillaceae</taxon>
        <taxon>Laribacter</taxon>
    </lineage>
</organism>
<feature type="region of interest" description="Disordered" evidence="9">
    <location>
        <begin position="1"/>
        <end position="414"/>
    </location>
</feature>
<evidence type="ECO:0000256" key="4">
    <source>
        <dbReference type="ARBA" id="ARBA00023235"/>
    </source>
</evidence>
<dbReference type="SMART" id="SM00363">
    <property type="entry name" value="S4"/>
    <property type="match status" value="1"/>
</dbReference>
<evidence type="ECO:0000259" key="10">
    <source>
        <dbReference type="SMART" id="SM00363"/>
    </source>
</evidence>
<dbReference type="NCBIfam" id="TIGR00093">
    <property type="entry name" value="pseudouridine synthase"/>
    <property type="match status" value="1"/>
</dbReference>
<dbReference type="AlphaFoldDB" id="C1DA59"/>
<feature type="compositionally biased region" description="Basic and acidic residues" evidence="9">
    <location>
        <begin position="303"/>
        <end position="324"/>
    </location>
</feature>
<evidence type="ECO:0000256" key="2">
    <source>
        <dbReference type="ARBA" id="ARBA00022552"/>
    </source>
</evidence>
<evidence type="ECO:0000313" key="12">
    <source>
        <dbReference type="Proteomes" id="UP000002010"/>
    </source>
</evidence>
<dbReference type="InterPro" id="IPR042092">
    <property type="entry name" value="PsdUridine_s_RsuA/RluB/E/F_cat"/>
</dbReference>
<evidence type="ECO:0000256" key="5">
    <source>
        <dbReference type="ARBA" id="ARBA00036944"/>
    </source>
</evidence>
<dbReference type="Proteomes" id="UP000002010">
    <property type="component" value="Chromosome"/>
</dbReference>
<dbReference type="InterPro" id="IPR018496">
    <property type="entry name" value="PsdUridine_synth_RsuA/RluB_CS"/>
</dbReference>
<proteinExistence type="inferred from homology"/>
<dbReference type="InterPro" id="IPR006145">
    <property type="entry name" value="PsdUridine_synth_RsuA/RluA"/>
</dbReference>
<feature type="compositionally biased region" description="Basic and acidic residues" evidence="9">
    <location>
        <begin position="160"/>
        <end position="204"/>
    </location>
</feature>
<feature type="compositionally biased region" description="Basic and acidic residues" evidence="9">
    <location>
        <begin position="57"/>
        <end position="78"/>
    </location>
</feature>
<dbReference type="Gene3D" id="3.30.70.580">
    <property type="entry name" value="Pseudouridine synthase I, catalytic domain, N-terminal subdomain"/>
    <property type="match status" value="1"/>
</dbReference>
<dbReference type="GO" id="GO:0160139">
    <property type="term" value="F:23S rRNA pseudouridine(2605) synthase activity"/>
    <property type="evidence" value="ECO:0007669"/>
    <property type="project" value="UniProtKB-EC"/>
</dbReference>
<dbReference type="HOGENOM" id="CLU_392220_0_0_4"/>
<evidence type="ECO:0000256" key="1">
    <source>
        <dbReference type="ARBA" id="ARBA00008348"/>
    </source>
</evidence>
<dbReference type="InterPro" id="IPR002942">
    <property type="entry name" value="S4_RNA-bd"/>
</dbReference>
<feature type="compositionally biased region" description="Basic and acidic residues" evidence="9">
    <location>
        <begin position="263"/>
        <end position="284"/>
    </location>
</feature>
<feature type="compositionally biased region" description="Basic and acidic residues" evidence="9">
    <location>
        <begin position="343"/>
        <end position="399"/>
    </location>
</feature>
<keyword evidence="3 7" id="KW-0694">RNA-binding</keyword>
<dbReference type="Gene3D" id="3.30.70.1560">
    <property type="entry name" value="Alpha-L RNA-binding motif"/>
    <property type="match status" value="1"/>
</dbReference>
<feature type="compositionally biased region" description="Basic and acidic residues" evidence="9">
    <location>
        <begin position="223"/>
        <end position="244"/>
    </location>
</feature>
<gene>
    <name evidence="11" type="ordered locus">LHK_02190</name>
</gene>
<dbReference type="SUPFAM" id="SSF55174">
    <property type="entry name" value="Alpha-L RNA-binding motif"/>
    <property type="match status" value="1"/>
</dbReference>
<comment type="similarity">
    <text evidence="1 8">Belongs to the pseudouridine synthase RsuA family.</text>
</comment>
<evidence type="ECO:0000256" key="3">
    <source>
        <dbReference type="ARBA" id="ARBA00022884"/>
    </source>
</evidence>
<dbReference type="PANTHER" id="PTHR47683:SF3">
    <property type="entry name" value="RIBOSOMAL LARGE SUBUNIT PSEUDOURIDINE SYNTHASE B"/>
    <property type="match status" value="1"/>
</dbReference>
<reference evidence="11 12" key="1">
    <citation type="journal article" date="2009" name="PLoS Genet.">
        <title>The complete genome and proteome of Laribacter hongkongensis reveal potential mechanisms for adaptations to different temperatures and habitats.</title>
        <authorList>
            <person name="Woo P.C."/>
            <person name="Lau S.K."/>
            <person name="Tse H."/>
            <person name="Teng J.L."/>
            <person name="Curreem S.O."/>
            <person name="Tsang A.K."/>
            <person name="Fan R.Y."/>
            <person name="Wong G.K."/>
            <person name="Huang Y."/>
            <person name="Loman N.J."/>
            <person name="Snyder L.A."/>
            <person name="Cai J.J."/>
            <person name="Huang J.D."/>
            <person name="Mak W."/>
            <person name="Pallen M.J."/>
            <person name="Lok S."/>
            <person name="Yuen K.Y."/>
        </authorList>
    </citation>
    <scope>NUCLEOTIDE SEQUENCE [LARGE SCALE GENOMIC DNA]</scope>
    <source>
        <strain evidence="11 12">HLHK9</strain>
    </source>
</reference>
<dbReference type="Pfam" id="PF01479">
    <property type="entry name" value="S4"/>
    <property type="match status" value="1"/>
</dbReference>
<protein>
    <recommendedName>
        <fullName evidence="8">Pseudouridine synthase</fullName>
        <ecNumber evidence="8">5.4.99.-</ecNumber>
    </recommendedName>
</protein>
<dbReference type="FunFam" id="3.10.290.10:FF:000003">
    <property type="entry name" value="Pseudouridine synthase"/>
    <property type="match status" value="1"/>
</dbReference>
<dbReference type="Pfam" id="PF00849">
    <property type="entry name" value="PseudoU_synth_2"/>
    <property type="match status" value="1"/>
</dbReference>
<dbReference type="GO" id="GO:0005829">
    <property type="term" value="C:cytosol"/>
    <property type="evidence" value="ECO:0007669"/>
    <property type="project" value="UniProtKB-ARBA"/>
</dbReference>
<dbReference type="RefSeq" id="WP_012697660.1">
    <property type="nucleotide sequence ID" value="NC_012559.1"/>
</dbReference>
<dbReference type="GO" id="GO:0000455">
    <property type="term" value="P:enzyme-directed rRNA pseudouridine synthesis"/>
    <property type="evidence" value="ECO:0007669"/>
    <property type="project" value="UniProtKB-ARBA"/>
</dbReference>
<dbReference type="EC" id="5.4.99.-" evidence="8"/>
<dbReference type="EMBL" id="CP001154">
    <property type="protein sequence ID" value="ACO75174.1"/>
    <property type="molecule type" value="Genomic_DNA"/>
</dbReference>
<evidence type="ECO:0000256" key="9">
    <source>
        <dbReference type="SAM" id="MobiDB-lite"/>
    </source>
</evidence>
<dbReference type="eggNOG" id="COG1187">
    <property type="taxonomic scope" value="Bacteria"/>
</dbReference>
<feature type="domain" description="RNA-binding S4" evidence="10">
    <location>
        <begin position="453"/>
        <end position="507"/>
    </location>
</feature>
<dbReference type="PROSITE" id="PS50889">
    <property type="entry name" value="S4"/>
    <property type="match status" value="1"/>
</dbReference>
<sequence>MSKPKHSNQNTARQPVARTRRDQPQGGFGQSGSGDKRSFTPRGEGGYNRGPKPFGGNDERRGGDRGRFDARDGGDKRPFTPRGEGGYNRGPKPFGGNDERRGGDRGRFEPREGGGDRSRFENREGGNRGRFDSRDGGDKRPFTPRGEGGYNRGSKLFGGNDERRGGDRGHFEPREGGGDRSRFENREGGNRGRFDARDGGDKRPFTPRGEGGYNRGPKPFGGNDERRGGDRGRFDARDGGDKRPFTPRGEGGYNRGPKPFGGNDERRGGDRGRFDARDGGDKRPFTPRGEGGYNRGPKPFGGNDERRGGDRGRFDARDGGDKRPFTPRGEGGYNRGPKPFGGNDERRGGDRGRFEPREGGGDRSRFDNREGGNRGRFDSRDGGDKRPFTPRSEGGDKRPFTPRGEGGKKLAAPVPLTSRAKRMPQRHLSDKIENKMQKLREQRIDPSVSLNEMRLQKALALAGLGSRRDMDELVAAGRVSINGAVAELGARVRPGDKVRVDSKPVLIRWPDRLPRVIVYHKQEGEIVTRDDPEGRTTVFDRLPQTRSSKWVAIGRLDVNTSGLLIFTTSGDLANRMTHPSFEVEREYAVRVLGKLTPEQMKETTAGVQLDDGPASFQFIREDDDKEDSVNHWYRVGIREGRNREVRRMFEHFGLTVSRLMRVRFGIVTLPSRLKRGQFYELNELEVSKLMHWSGLTMAGTRAD</sequence>
<name>C1DA59_LARHH</name>
<comment type="function">
    <text evidence="6">Responsible for synthesis of pseudouridine from uracil-2605 in 23S ribosomal RNA.</text>
</comment>
<keyword evidence="12" id="KW-1185">Reference proteome</keyword>
<evidence type="ECO:0000313" key="11">
    <source>
        <dbReference type="EMBL" id="ACO75174.1"/>
    </source>
</evidence>
<evidence type="ECO:0000256" key="8">
    <source>
        <dbReference type="RuleBase" id="RU003887"/>
    </source>
</evidence>
<dbReference type="InterPro" id="IPR050343">
    <property type="entry name" value="RsuA_PseudoU_synthase"/>
</dbReference>
<dbReference type="FunFam" id="3.30.70.1560:FF:000001">
    <property type="entry name" value="Pseudouridine synthase"/>
    <property type="match status" value="1"/>
</dbReference>
<feature type="compositionally biased region" description="Basic and acidic residues" evidence="9">
    <location>
        <begin position="97"/>
        <end position="141"/>
    </location>
</feature>
<dbReference type="SUPFAM" id="SSF55120">
    <property type="entry name" value="Pseudouridine synthase"/>
    <property type="match status" value="1"/>
</dbReference>
<dbReference type="InterPro" id="IPR020094">
    <property type="entry name" value="TruA/RsuA/RluB/E/F_N"/>
</dbReference>
<evidence type="ECO:0000256" key="7">
    <source>
        <dbReference type="PROSITE-ProRule" id="PRU00182"/>
    </source>
</evidence>
<keyword evidence="2" id="KW-0698">rRNA processing</keyword>
<accession>C1DA59</accession>
<dbReference type="InterPro" id="IPR020103">
    <property type="entry name" value="PsdUridine_synth_cat_dom_sf"/>
</dbReference>
<dbReference type="STRING" id="557598.LHK_02190"/>
<evidence type="ECO:0000256" key="6">
    <source>
        <dbReference type="ARBA" id="ARBA00037383"/>
    </source>
</evidence>
<dbReference type="PROSITE" id="PS01149">
    <property type="entry name" value="PSI_RSU"/>
    <property type="match status" value="1"/>
</dbReference>
<dbReference type="CDD" id="cd00165">
    <property type="entry name" value="S4"/>
    <property type="match status" value="1"/>
</dbReference>
<dbReference type="InterPro" id="IPR036986">
    <property type="entry name" value="S4_RNA-bd_sf"/>
</dbReference>
<dbReference type="GO" id="GO:0003723">
    <property type="term" value="F:RNA binding"/>
    <property type="evidence" value="ECO:0007669"/>
    <property type="project" value="UniProtKB-KW"/>
</dbReference>
<dbReference type="Gene3D" id="3.10.290.10">
    <property type="entry name" value="RNA-binding S4 domain"/>
    <property type="match status" value="1"/>
</dbReference>
<keyword evidence="4 8" id="KW-0413">Isomerase</keyword>
<dbReference type="PANTHER" id="PTHR47683">
    <property type="entry name" value="PSEUDOURIDINE SYNTHASE FAMILY PROTEIN-RELATED"/>
    <property type="match status" value="1"/>
</dbReference>
<dbReference type="KEGG" id="lhk:LHK_02190"/>
<comment type="catalytic activity">
    <reaction evidence="5">
        <text>uridine(2605) in 23S rRNA = pseudouridine(2605) in 23S rRNA</text>
        <dbReference type="Rhea" id="RHEA:42520"/>
        <dbReference type="Rhea" id="RHEA-COMP:10095"/>
        <dbReference type="Rhea" id="RHEA-COMP:10096"/>
        <dbReference type="ChEBI" id="CHEBI:65314"/>
        <dbReference type="ChEBI" id="CHEBI:65315"/>
        <dbReference type="EC" id="5.4.99.22"/>
    </reaction>
</comment>